<keyword evidence="3" id="KW-1185">Reference proteome</keyword>
<feature type="compositionally biased region" description="Basic and acidic residues" evidence="1">
    <location>
        <begin position="41"/>
        <end position="52"/>
    </location>
</feature>
<dbReference type="Proteomes" id="UP000603715">
    <property type="component" value="Unassembled WGS sequence"/>
</dbReference>
<reference evidence="3" key="1">
    <citation type="submission" date="2023-07" db="EMBL/GenBank/DDBJ databases">
        <title>Description of novel Chryseobacterium sp. strain C-2.</title>
        <authorList>
            <person name="Saticioglu I.B."/>
        </authorList>
    </citation>
    <scope>NUCLEOTIDE SEQUENCE [LARGE SCALE GENOMIC DNA]</scope>
    <source>
        <strain evidence="3">C-2</strain>
    </source>
</reference>
<dbReference type="RefSeq" id="WP_191181150.1">
    <property type="nucleotide sequence ID" value="NZ_JACXXP010000040.1"/>
</dbReference>
<proteinExistence type="predicted"/>
<feature type="compositionally biased region" description="Basic and acidic residues" evidence="1">
    <location>
        <begin position="71"/>
        <end position="80"/>
    </location>
</feature>
<evidence type="ECO:0008006" key="4">
    <source>
        <dbReference type="Google" id="ProtNLM"/>
    </source>
</evidence>
<gene>
    <name evidence="2" type="ORF">IEW27_19480</name>
</gene>
<protein>
    <recommendedName>
        <fullName evidence="4">DUF3408 domain-containing protein</fullName>
    </recommendedName>
</protein>
<evidence type="ECO:0000313" key="3">
    <source>
        <dbReference type="Proteomes" id="UP000603715"/>
    </source>
</evidence>
<sequence length="149" mass="16742">MSKKDYLSNLGNSLVDDSAENIVEKKSNEIGKIINNEGEPEEKPIGESENHSVNKNVSSKYKNRNTSSTSPKKEPKKEIDTLAKFSPSVKKILQKNNDLEYSDTTNTKISNEANRALKIISLSSEVPGYKVMSSLILDFYNKHSEEFKL</sequence>
<feature type="region of interest" description="Disordered" evidence="1">
    <location>
        <begin position="1"/>
        <end position="80"/>
    </location>
</feature>
<organism evidence="2 3">
    <name type="scientific">Chryseobacterium muglaense</name>
    <dbReference type="NCBI Taxonomy" id="2893752"/>
    <lineage>
        <taxon>Bacteria</taxon>
        <taxon>Pseudomonadati</taxon>
        <taxon>Bacteroidota</taxon>
        <taxon>Flavobacteriia</taxon>
        <taxon>Flavobacteriales</taxon>
        <taxon>Weeksellaceae</taxon>
        <taxon>Chryseobacterium group</taxon>
        <taxon>Chryseobacterium</taxon>
    </lineage>
</organism>
<evidence type="ECO:0000313" key="2">
    <source>
        <dbReference type="EMBL" id="MBD3906770.1"/>
    </source>
</evidence>
<dbReference type="EMBL" id="JACXXP010000040">
    <property type="protein sequence ID" value="MBD3906770.1"/>
    <property type="molecule type" value="Genomic_DNA"/>
</dbReference>
<comment type="caution">
    <text evidence="2">The sequence shown here is derived from an EMBL/GenBank/DDBJ whole genome shotgun (WGS) entry which is preliminary data.</text>
</comment>
<evidence type="ECO:0000256" key="1">
    <source>
        <dbReference type="SAM" id="MobiDB-lite"/>
    </source>
</evidence>
<name>A0ABR8ME57_9FLAO</name>
<accession>A0ABR8ME57</accession>